<dbReference type="Proteomes" id="UP001189429">
    <property type="component" value="Unassembled WGS sequence"/>
</dbReference>
<accession>A0ABN9QWW4</accession>
<dbReference type="SUPFAM" id="SSF50249">
    <property type="entry name" value="Nucleic acid-binding proteins"/>
    <property type="match status" value="1"/>
</dbReference>
<comment type="caution">
    <text evidence="1">The sequence shown here is derived from an EMBL/GenBank/DDBJ whole genome shotgun (WGS) entry which is preliminary data.</text>
</comment>
<evidence type="ECO:0008006" key="3">
    <source>
        <dbReference type="Google" id="ProtNLM"/>
    </source>
</evidence>
<proteinExistence type="predicted"/>
<dbReference type="Gene3D" id="2.40.50.140">
    <property type="entry name" value="Nucleic acid-binding proteins"/>
    <property type="match status" value="1"/>
</dbReference>
<dbReference type="InterPro" id="IPR012340">
    <property type="entry name" value="NA-bd_OB-fold"/>
</dbReference>
<keyword evidence="2" id="KW-1185">Reference proteome</keyword>
<gene>
    <name evidence="1" type="ORF">PCOR1329_LOCUS14832</name>
</gene>
<sequence>MAEDGDRLRGVVRSFRGTWGFITSDEWEGDLFVGLKGNPHLQSLSPDDEVEFTVRQKSNSRAEAIDVTVCGREGQPLAEEITSGWVREFKGQWGFLNSDAFEGDMFVGLRSNPHLHGLRQGDQVDFEVHRACAGKVHRARGCAMLASRNPGLGQLVFPTGNPEEWWDFQDIEHPVGNLNAALLEAVSAQCPHLPRHSLDIVCFGTVHLQTDDVELEELFRNFSSICSRLASRAAQEWADFPVTGDFGVNIRAIGRAEKRLVVCAARLLLQHSGQDDAGHLEAAARAVERNAAATKALRQLMRPQFRGVEDGTVKSVEARRVQLVFLPETWGGALAGVLGLVRPGLLARFGYREDGPCGDLVALSATPLRPCAEPAVVRRVLENWWGPAASSPSEMFGREEAAAALGCSAGELRQLLDLLARCAGAEDREDDPAAERERAALRAAILARRLSRPPTARRVAKGGPTCVAATCCCSPPRRPRPARGCAPCRRWKCPRLLKKLSLMGSR</sequence>
<organism evidence="1 2">
    <name type="scientific">Prorocentrum cordatum</name>
    <dbReference type="NCBI Taxonomy" id="2364126"/>
    <lineage>
        <taxon>Eukaryota</taxon>
        <taxon>Sar</taxon>
        <taxon>Alveolata</taxon>
        <taxon>Dinophyceae</taxon>
        <taxon>Prorocentrales</taxon>
        <taxon>Prorocentraceae</taxon>
        <taxon>Prorocentrum</taxon>
    </lineage>
</organism>
<reference evidence="1" key="1">
    <citation type="submission" date="2023-10" db="EMBL/GenBank/DDBJ databases">
        <authorList>
            <person name="Chen Y."/>
            <person name="Shah S."/>
            <person name="Dougan E. K."/>
            <person name="Thang M."/>
            <person name="Chan C."/>
        </authorList>
    </citation>
    <scope>NUCLEOTIDE SEQUENCE [LARGE SCALE GENOMIC DNA]</scope>
</reference>
<protein>
    <recommendedName>
        <fullName evidence="3">CSD domain-containing protein</fullName>
    </recommendedName>
</protein>
<evidence type="ECO:0000313" key="1">
    <source>
        <dbReference type="EMBL" id="CAK0809621.1"/>
    </source>
</evidence>
<dbReference type="EMBL" id="CAUYUJ010004447">
    <property type="protein sequence ID" value="CAK0809621.1"/>
    <property type="molecule type" value="Genomic_DNA"/>
</dbReference>
<evidence type="ECO:0000313" key="2">
    <source>
        <dbReference type="Proteomes" id="UP001189429"/>
    </source>
</evidence>
<name>A0ABN9QWW4_9DINO</name>